<keyword evidence="2 3" id="KW-0067">ATP-binding</keyword>
<gene>
    <name evidence="6" type="ORF">ALTATR162_LOCUS2393</name>
</gene>
<dbReference type="GO" id="GO:0005524">
    <property type="term" value="F:ATP binding"/>
    <property type="evidence" value="ECO:0007669"/>
    <property type="project" value="UniProtKB-UniRule"/>
</dbReference>
<dbReference type="InterPro" id="IPR008271">
    <property type="entry name" value="Ser/Thr_kinase_AS"/>
</dbReference>
<dbReference type="GO" id="GO:0005634">
    <property type="term" value="C:nucleus"/>
    <property type="evidence" value="ECO:0007669"/>
    <property type="project" value="TreeGrafter"/>
</dbReference>
<dbReference type="AlphaFoldDB" id="A0A8J2I1L9"/>
<dbReference type="GO" id="GO:0044773">
    <property type="term" value="P:mitotic DNA damage checkpoint signaling"/>
    <property type="evidence" value="ECO:0007669"/>
    <property type="project" value="TreeGrafter"/>
</dbReference>
<dbReference type="SMART" id="SM00220">
    <property type="entry name" value="S_TKc"/>
    <property type="match status" value="1"/>
</dbReference>
<accession>A0A8J2I1L9</accession>
<dbReference type="Proteomes" id="UP000676310">
    <property type="component" value="Unassembled WGS sequence"/>
</dbReference>
<dbReference type="Pfam" id="PF00069">
    <property type="entry name" value="Pkinase"/>
    <property type="match status" value="1"/>
</dbReference>
<dbReference type="PANTHER" id="PTHR44167">
    <property type="entry name" value="OVARIAN-SPECIFIC SERINE/THREONINE-PROTEIN KINASE LOK-RELATED"/>
    <property type="match status" value="1"/>
</dbReference>
<evidence type="ECO:0000259" key="5">
    <source>
        <dbReference type="PROSITE" id="PS50011"/>
    </source>
</evidence>
<evidence type="ECO:0000313" key="7">
    <source>
        <dbReference type="Proteomes" id="UP000676310"/>
    </source>
</evidence>
<dbReference type="EMBL" id="CAJRGZ010000015">
    <property type="protein sequence ID" value="CAG5149552.1"/>
    <property type="molecule type" value="Genomic_DNA"/>
</dbReference>
<organism evidence="6 7">
    <name type="scientific">Alternaria atra</name>
    <dbReference type="NCBI Taxonomy" id="119953"/>
    <lineage>
        <taxon>Eukaryota</taxon>
        <taxon>Fungi</taxon>
        <taxon>Dikarya</taxon>
        <taxon>Ascomycota</taxon>
        <taxon>Pezizomycotina</taxon>
        <taxon>Dothideomycetes</taxon>
        <taxon>Pleosporomycetidae</taxon>
        <taxon>Pleosporales</taxon>
        <taxon>Pleosporineae</taxon>
        <taxon>Pleosporaceae</taxon>
        <taxon>Alternaria</taxon>
        <taxon>Alternaria sect. Ulocladioides</taxon>
    </lineage>
</organism>
<keyword evidence="4" id="KW-0808">Transferase</keyword>
<dbReference type="Gene3D" id="1.10.510.10">
    <property type="entry name" value="Transferase(Phosphotransferase) domain 1"/>
    <property type="match status" value="1"/>
</dbReference>
<evidence type="ECO:0000256" key="2">
    <source>
        <dbReference type="ARBA" id="ARBA00022840"/>
    </source>
</evidence>
<dbReference type="PROSITE" id="PS50011">
    <property type="entry name" value="PROTEIN_KINASE_DOM"/>
    <property type="match status" value="1"/>
</dbReference>
<dbReference type="SUPFAM" id="SSF56112">
    <property type="entry name" value="Protein kinase-like (PK-like)"/>
    <property type="match status" value="1"/>
</dbReference>
<protein>
    <recommendedName>
        <fullName evidence="5">Protein kinase domain-containing protein</fullName>
    </recommendedName>
</protein>
<sequence length="449" mass="51033">MSKDIAERSRRVELTSYFADDEDDDNKKADEDEFMSTVSHFSNNTFHTAISGFGARKHDSLQALLKRCSSYEEILLKKGLWPIDPSSEQNWSGRGQHVEFQKRERKLVGEILEVQDTLGRGSSAIVESVKCQRILLARKTIFCNRQLTKDDAVNEVAHLTHLDHAHIVRVIGTYTLDKQLSILTYPVAEHNLEEFLYEFSRTPRGDVQVKMFHHIRLFPHCLSSALRHVHKSLVKHMDIKPQNILVRRSFSPLVVAQDLGYKAPELSYKVYLTDFGISRSYQRSEEVETSGPTSFTRKYAAPEVIGQEPRGFPADVFSLGCVFLEIYTFVCNYFDPSEGERSASSEHQGLLNDNATSLPYYYAKIGQLKEYVGPNQRPFPGTTQLIFGLVSPGDTVEIIEMMLSPDTQARPTSRQLVHHFREFLCCKSGAESLEAMNISDDSVQHTSKK</sequence>
<keyword evidence="7" id="KW-1185">Reference proteome</keyword>
<dbReference type="CDD" id="cd00180">
    <property type="entry name" value="PKc"/>
    <property type="match status" value="1"/>
</dbReference>
<keyword evidence="4" id="KW-0418">Kinase</keyword>
<dbReference type="PROSITE" id="PS00108">
    <property type="entry name" value="PROTEIN_KINASE_ST"/>
    <property type="match status" value="1"/>
</dbReference>
<evidence type="ECO:0000256" key="1">
    <source>
        <dbReference type="ARBA" id="ARBA00022741"/>
    </source>
</evidence>
<name>A0A8J2I1L9_9PLEO</name>
<dbReference type="GeneID" id="67013833"/>
<dbReference type="InterPro" id="IPR000719">
    <property type="entry name" value="Prot_kinase_dom"/>
</dbReference>
<dbReference type="GO" id="GO:0004674">
    <property type="term" value="F:protein serine/threonine kinase activity"/>
    <property type="evidence" value="ECO:0007669"/>
    <property type="project" value="UniProtKB-KW"/>
</dbReference>
<evidence type="ECO:0000313" key="6">
    <source>
        <dbReference type="EMBL" id="CAG5149552.1"/>
    </source>
</evidence>
<feature type="binding site" evidence="3">
    <location>
        <position position="139"/>
    </location>
    <ligand>
        <name>ATP</name>
        <dbReference type="ChEBI" id="CHEBI:30616"/>
    </ligand>
</feature>
<keyword evidence="4" id="KW-0723">Serine/threonine-protein kinase</keyword>
<keyword evidence="1 3" id="KW-0547">Nucleotide-binding</keyword>
<dbReference type="Gene3D" id="3.30.200.20">
    <property type="entry name" value="Phosphorylase Kinase, domain 1"/>
    <property type="match status" value="1"/>
</dbReference>
<comment type="caution">
    <text evidence="6">The sequence shown here is derived from an EMBL/GenBank/DDBJ whole genome shotgun (WGS) entry which is preliminary data.</text>
</comment>
<dbReference type="OrthoDB" id="4062651at2759"/>
<dbReference type="InterPro" id="IPR011009">
    <property type="entry name" value="Kinase-like_dom_sf"/>
</dbReference>
<dbReference type="PANTHER" id="PTHR44167:SF30">
    <property type="entry name" value="PHOSPHORYLASE KINASE"/>
    <property type="match status" value="1"/>
</dbReference>
<feature type="domain" description="Protein kinase" evidence="5">
    <location>
        <begin position="112"/>
        <end position="424"/>
    </location>
</feature>
<evidence type="ECO:0000256" key="4">
    <source>
        <dbReference type="RuleBase" id="RU000304"/>
    </source>
</evidence>
<comment type="similarity">
    <text evidence="4">Belongs to the protein kinase superfamily.</text>
</comment>
<dbReference type="PROSITE" id="PS00107">
    <property type="entry name" value="PROTEIN_KINASE_ATP"/>
    <property type="match status" value="1"/>
</dbReference>
<dbReference type="InterPro" id="IPR017441">
    <property type="entry name" value="Protein_kinase_ATP_BS"/>
</dbReference>
<proteinExistence type="inferred from homology"/>
<reference evidence="6" key="1">
    <citation type="submission" date="2021-05" db="EMBL/GenBank/DDBJ databases">
        <authorList>
            <person name="Stam R."/>
        </authorList>
    </citation>
    <scope>NUCLEOTIDE SEQUENCE</scope>
    <source>
        <strain evidence="6">CS162</strain>
    </source>
</reference>
<evidence type="ECO:0000256" key="3">
    <source>
        <dbReference type="PROSITE-ProRule" id="PRU10141"/>
    </source>
</evidence>
<dbReference type="RefSeq" id="XP_043165932.1">
    <property type="nucleotide sequence ID" value="XM_043309997.1"/>
</dbReference>